<dbReference type="RefSeq" id="WP_207332991.1">
    <property type="nucleotide sequence ID" value="NZ_JAFMYW010000018.1"/>
</dbReference>
<evidence type="ECO:0000313" key="1">
    <source>
        <dbReference type="EMBL" id="MBO0953039.1"/>
    </source>
</evidence>
<protein>
    <submittedName>
        <fullName evidence="1">Uncharacterized protein</fullName>
    </submittedName>
</protein>
<reference evidence="1 2" key="1">
    <citation type="submission" date="2021-03" db="EMBL/GenBank/DDBJ databases">
        <title>Fibrella sp. HMF5405 genome sequencing and assembly.</title>
        <authorList>
            <person name="Kang H."/>
            <person name="Kim H."/>
            <person name="Bae S."/>
            <person name="Joh K."/>
        </authorList>
    </citation>
    <scope>NUCLEOTIDE SEQUENCE [LARGE SCALE GENOMIC DNA]</scope>
    <source>
        <strain evidence="1 2">HMF5405</strain>
    </source>
</reference>
<sequence length="110" mass="12692">MSSPICPYREAVDPNLQAVASESLHWLHLDEHTCELRRCTEEPQLDGFGKPTTQLLGMVQYNPDVELYLAYVQAWLDPGKRPLLLPILARFHRLLAQNELIHFLLTTNRL</sequence>
<comment type="caution">
    <text evidence="1">The sequence shown here is derived from an EMBL/GenBank/DDBJ whole genome shotgun (WGS) entry which is preliminary data.</text>
</comment>
<keyword evidence="2" id="KW-1185">Reference proteome</keyword>
<dbReference type="Proteomes" id="UP000664628">
    <property type="component" value="Unassembled WGS sequence"/>
</dbReference>
<accession>A0ABS3JV19</accession>
<dbReference type="EMBL" id="JAFMYW010000018">
    <property type="protein sequence ID" value="MBO0953039.1"/>
    <property type="molecule type" value="Genomic_DNA"/>
</dbReference>
<evidence type="ECO:0000313" key="2">
    <source>
        <dbReference type="Proteomes" id="UP000664628"/>
    </source>
</evidence>
<organism evidence="1 2">
    <name type="scientific">Fibrella forsythiae</name>
    <dbReference type="NCBI Taxonomy" id="2817061"/>
    <lineage>
        <taxon>Bacteria</taxon>
        <taxon>Pseudomonadati</taxon>
        <taxon>Bacteroidota</taxon>
        <taxon>Cytophagia</taxon>
        <taxon>Cytophagales</taxon>
        <taxon>Spirosomataceae</taxon>
        <taxon>Fibrella</taxon>
    </lineage>
</organism>
<proteinExistence type="predicted"/>
<gene>
    <name evidence="1" type="ORF">J2I46_30985</name>
</gene>
<name>A0ABS3JV19_9BACT</name>